<protein>
    <submittedName>
        <fullName evidence="4">Uncharacterized protein K02A2.6-like</fullName>
    </submittedName>
</protein>
<sequence length="442" mass="50685">MMIKLQWYDITVKYRKGTTMYISDALSRAYLEESEEEESDKADMICMLSITPEKYSEIQRATQKELETLMSTIQTGWPDTKNDSPFEVRQYFDSRDQLSVLDSIVYKGSRIVIPPSLRKTMLNLIHKSHLEYQKQQTREPLLPTTTPGLPYSHVGTDVFDYEGKKYLILVDYYSKYIDAVELKAETTIAIIEAMKTVFACHGLPGTLRSDNGPQFSSATFKTFCSDNGIEHERSSPHFQSSNGEAERAVQTVKCLWRKCEDKQFALLDYRTTPLENINLSPAQLLMGRRPRNTLPASEDLLKPTTPDLRKVKQQFNAQKAKQKFYYDRRRGVKELLPLENGTTVRMETPGSKSLSSGIVVQKANKPRSYLVKSKGRPYRRNRVHLHKSNETVQDEQELPMEESSLDEPTIETPQVSATPVNHKDALQTRSGRMVKPPERLNL</sequence>
<dbReference type="RefSeq" id="XP_022301048.1">
    <property type="nucleotide sequence ID" value="XM_022445340.1"/>
</dbReference>
<dbReference type="FunFam" id="3.30.420.10:FF:000063">
    <property type="entry name" value="Retrovirus-related Pol polyprotein from transposon 297-like Protein"/>
    <property type="match status" value="1"/>
</dbReference>
<dbReference type="Pfam" id="PF00665">
    <property type="entry name" value="rve"/>
    <property type="match status" value="1"/>
</dbReference>
<feature type="compositionally biased region" description="Basic residues" evidence="1">
    <location>
        <begin position="373"/>
        <end position="386"/>
    </location>
</feature>
<dbReference type="InterPro" id="IPR001584">
    <property type="entry name" value="Integrase_cat-core"/>
</dbReference>
<organism evidence="3 4">
    <name type="scientific">Crassostrea virginica</name>
    <name type="common">Eastern oyster</name>
    <dbReference type="NCBI Taxonomy" id="6565"/>
    <lineage>
        <taxon>Eukaryota</taxon>
        <taxon>Metazoa</taxon>
        <taxon>Spiralia</taxon>
        <taxon>Lophotrochozoa</taxon>
        <taxon>Mollusca</taxon>
        <taxon>Bivalvia</taxon>
        <taxon>Autobranchia</taxon>
        <taxon>Pteriomorphia</taxon>
        <taxon>Ostreida</taxon>
        <taxon>Ostreoidea</taxon>
        <taxon>Ostreidae</taxon>
        <taxon>Crassostrea</taxon>
    </lineage>
</organism>
<feature type="compositionally biased region" description="Acidic residues" evidence="1">
    <location>
        <begin position="392"/>
        <end position="409"/>
    </location>
</feature>
<accession>A0A8B8BCX2</accession>
<dbReference type="PANTHER" id="PTHR37984">
    <property type="entry name" value="PROTEIN CBG26694"/>
    <property type="match status" value="1"/>
</dbReference>
<evidence type="ECO:0000313" key="4">
    <source>
        <dbReference type="RefSeq" id="XP_022301048.1"/>
    </source>
</evidence>
<evidence type="ECO:0000256" key="1">
    <source>
        <dbReference type="SAM" id="MobiDB-lite"/>
    </source>
</evidence>
<evidence type="ECO:0000259" key="2">
    <source>
        <dbReference type="PROSITE" id="PS50994"/>
    </source>
</evidence>
<feature type="region of interest" description="Disordered" evidence="1">
    <location>
        <begin position="373"/>
        <end position="442"/>
    </location>
</feature>
<dbReference type="Proteomes" id="UP000694844">
    <property type="component" value="Chromosome 8"/>
</dbReference>
<dbReference type="GO" id="GO:0015074">
    <property type="term" value="P:DNA integration"/>
    <property type="evidence" value="ECO:0007669"/>
    <property type="project" value="InterPro"/>
</dbReference>
<reference evidence="4" key="1">
    <citation type="submission" date="2025-08" db="UniProtKB">
        <authorList>
            <consortium name="RefSeq"/>
        </authorList>
    </citation>
    <scope>IDENTIFICATION</scope>
    <source>
        <tissue evidence="4">Whole sample</tissue>
    </source>
</reference>
<dbReference type="PANTHER" id="PTHR37984:SF9">
    <property type="entry name" value="INTEGRASE CATALYTIC DOMAIN-CONTAINING PROTEIN"/>
    <property type="match status" value="1"/>
</dbReference>
<evidence type="ECO:0000313" key="3">
    <source>
        <dbReference type="Proteomes" id="UP000694844"/>
    </source>
</evidence>
<dbReference type="GeneID" id="111109257"/>
<gene>
    <name evidence="4" type="primary">LOC111109257</name>
</gene>
<keyword evidence="3" id="KW-1185">Reference proteome</keyword>
<dbReference type="AlphaFoldDB" id="A0A8B8BCX2"/>
<dbReference type="PROSITE" id="PS50994">
    <property type="entry name" value="INTEGRASE"/>
    <property type="match status" value="1"/>
</dbReference>
<dbReference type="OrthoDB" id="6121020at2759"/>
<dbReference type="InterPro" id="IPR012337">
    <property type="entry name" value="RNaseH-like_sf"/>
</dbReference>
<dbReference type="Gene3D" id="3.30.420.10">
    <property type="entry name" value="Ribonuclease H-like superfamily/Ribonuclease H"/>
    <property type="match status" value="1"/>
</dbReference>
<dbReference type="KEGG" id="cvn:111109257"/>
<dbReference type="InterPro" id="IPR036397">
    <property type="entry name" value="RNaseH_sf"/>
</dbReference>
<proteinExistence type="predicted"/>
<name>A0A8B8BCX2_CRAVI</name>
<dbReference type="InterPro" id="IPR050951">
    <property type="entry name" value="Retrovirus_Pol_polyprotein"/>
</dbReference>
<dbReference type="SUPFAM" id="SSF53098">
    <property type="entry name" value="Ribonuclease H-like"/>
    <property type="match status" value="1"/>
</dbReference>
<dbReference type="GO" id="GO:0003676">
    <property type="term" value="F:nucleic acid binding"/>
    <property type="evidence" value="ECO:0007669"/>
    <property type="project" value="InterPro"/>
</dbReference>
<feature type="domain" description="Integrase catalytic" evidence="2">
    <location>
        <begin position="146"/>
        <end position="298"/>
    </location>
</feature>